<dbReference type="OrthoDB" id="4507588at2759"/>
<reference evidence="4" key="1">
    <citation type="journal article" date="2017" name="Genome Biol.">
        <title>Comparative genomics reveals high biological diversity and specific adaptations in the industrially and medically important fungal genus Aspergillus.</title>
        <authorList>
            <person name="de Vries R.P."/>
            <person name="Riley R."/>
            <person name="Wiebenga A."/>
            <person name="Aguilar-Osorio G."/>
            <person name="Amillis S."/>
            <person name="Uchima C.A."/>
            <person name="Anderluh G."/>
            <person name="Asadollahi M."/>
            <person name="Askin M."/>
            <person name="Barry K."/>
            <person name="Battaglia E."/>
            <person name="Bayram O."/>
            <person name="Benocci T."/>
            <person name="Braus-Stromeyer S.A."/>
            <person name="Caldana C."/>
            <person name="Canovas D."/>
            <person name="Cerqueira G.C."/>
            <person name="Chen F."/>
            <person name="Chen W."/>
            <person name="Choi C."/>
            <person name="Clum A."/>
            <person name="Dos Santos R.A."/>
            <person name="Damasio A.R."/>
            <person name="Diallinas G."/>
            <person name="Emri T."/>
            <person name="Fekete E."/>
            <person name="Flipphi M."/>
            <person name="Freyberg S."/>
            <person name="Gallo A."/>
            <person name="Gournas C."/>
            <person name="Habgood R."/>
            <person name="Hainaut M."/>
            <person name="Harispe M.L."/>
            <person name="Henrissat B."/>
            <person name="Hilden K.S."/>
            <person name="Hope R."/>
            <person name="Hossain A."/>
            <person name="Karabika E."/>
            <person name="Karaffa L."/>
            <person name="Karanyi Z."/>
            <person name="Krasevec N."/>
            <person name="Kuo A."/>
            <person name="Kusch H."/>
            <person name="LaButti K."/>
            <person name="Lagendijk E.L."/>
            <person name="Lapidus A."/>
            <person name="Levasseur A."/>
            <person name="Lindquist E."/>
            <person name="Lipzen A."/>
            <person name="Logrieco A.F."/>
            <person name="MacCabe A."/>
            <person name="Maekelae M.R."/>
            <person name="Malavazi I."/>
            <person name="Melin P."/>
            <person name="Meyer V."/>
            <person name="Mielnichuk N."/>
            <person name="Miskei M."/>
            <person name="Molnar A.P."/>
            <person name="Mule G."/>
            <person name="Ngan C.Y."/>
            <person name="Orejas M."/>
            <person name="Orosz E."/>
            <person name="Ouedraogo J.P."/>
            <person name="Overkamp K.M."/>
            <person name="Park H.-S."/>
            <person name="Perrone G."/>
            <person name="Piumi F."/>
            <person name="Punt P.J."/>
            <person name="Ram A.F."/>
            <person name="Ramon A."/>
            <person name="Rauscher S."/>
            <person name="Record E."/>
            <person name="Riano-Pachon D.M."/>
            <person name="Robert V."/>
            <person name="Roehrig J."/>
            <person name="Ruller R."/>
            <person name="Salamov A."/>
            <person name="Salih N.S."/>
            <person name="Samson R.A."/>
            <person name="Sandor E."/>
            <person name="Sanguinetti M."/>
            <person name="Schuetze T."/>
            <person name="Sepcic K."/>
            <person name="Shelest E."/>
            <person name="Sherlock G."/>
            <person name="Sophianopoulou V."/>
            <person name="Squina F.M."/>
            <person name="Sun H."/>
            <person name="Susca A."/>
            <person name="Todd R.B."/>
            <person name="Tsang A."/>
            <person name="Unkles S.E."/>
            <person name="van de Wiele N."/>
            <person name="van Rossen-Uffink D."/>
            <person name="Oliveira J.V."/>
            <person name="Vesth T.C."/>
            <person name="Visser J."/>
            <person name="Yu J.-H."/>
            <person name="Zhou M."/>
            <person name="Andersen M.R."/>
            <person name="Archer D.B."/>
            <person name="Baker S.E."/>
            <person name="Benoit I."/>
            <person name="Brakhage A.A."/>
            <person name="Braus G.H."/>
            <person name="Fischer R."/>
            <person name="Frisvad J.C."/>
            <person name="Goldman G.H."/>
            <person name="Houbraken J."/>
            <person name="Oakley B."/>
            <person name="Pocsi I."/>
            <person name="Scazzocchio C."/>
            <person name="Seiboth B."/>
            <person name="vanKuyk P.A."/>
            <person name="Wortman J."/>
            <person name="Dyer P.S."/>
            <person name="Grigoriev I.V."/>
        </authorList>
    </citation>
    <scope>NUCLEOTIDE SEQUENCE [LARGE SCALE GENOMIC DNA]</scope>
    <source>
        <strain evidence="4">CBS 583.65</strain>
    </source>
</reference>
<feature type="compositionally biased region" description="Low complexity" evidence="1">
    <location>
        <begin position="340"/>
        <end position="357"/>
    </location>
</feature>
<dbReference type="RefSeq" id="XP_040662518.1">
    <property type="nucleotide sequence ID" value="XM_040809584.1"/>
</dbReference>
<feature type="transmembrane region" description="Helical" evidence="2">
    <location>
        <begin position="275"/>
        <end position="294"/>
    </location>
</feature>
<organism evidence="3 4">
    <name type="scientific">Aspergillus versicolor CBS 583.65</name>
    <dbReference type="NCBI Taxonomy" id="1036611"/>
    <lineage>
        <taxon>Eukaryota</taxon>
        <taxon>Fungi</taxon>
        <taxon>Dikarya</taxon>
        <taxon>Ascomycota</taxon>
        <taxon>Pezizomycotina</taxon>
        <taxon>Eurotiomycetes</taxon>
        <taxon>Eurotiomycetidae</taxon>
        <taxon>Eurotiales</taxon>
        <taxon>Aspergillaceae</taxon>
        <taxon>Aspergillus</taxon>
        <taxon>Aspergillus subgen. Nidulantes</taxon>
    </lineage>
</organism>
<sequence length="364" mass="39659">MAPRRGGGGGYYSSSSISCSSTAFSDEQSRVNIAFAALWFVVAVVLFFVATKRFGLSKKQGSPVVGSVFLSFSIFFAFGAQLIYIIVTTLAECGTGGYYSYVAIIIFDWIDNASVFILTAFILTTVCRKLQSEFSRVQPAILTLQAVWAALLGVLLVAVLSISTAMYHYSYSDDSDYSKIYDLKIPLRGVQTTYYALAVAGLLVASASMLKALFSAPAYLRKGTISKWVPVLALSALGYSAAFLGTYIQSAYFFSRISSTASEKSYIHGQQAGGFLARFFYFVAFYAVLQVASYRSQAGAANARPTSMNPTAVPPPQGQPTYNLNHGYDSRLSYGANGYQQSQSTQYGGYQPNQQYNDTHPVRY</sequence>
<protein>
    <submittedName>
        <fullName evidence="3">Uncharacterized protein</fullName>
    </submittedName>
</protein>
<evidence type="ECO:0000313" key="4">
    <source>
        <dbReference type="Proteomes" id="UP000184073"/>
    </source>
</evidence>
<evidence type="ECO:0000313" key="3">
    <source>
        <dbReference type="EMBL" id="OJI96755.1"/>
    </source>
</evidence>
<feature type="transmembrane region" description="Helical" evidence="2">
    <location>
        <begin position="33"/>
        <end position="51"/>
    </location>
</feature>
<feature type="transmembrane region" description="Helical" evidence="2">
    <location>
        <begin position="228"/>
        <end position="255"/>
    </location>
</feature>
<keyword evidence="2" id="KW-0812">Transmembrane</keyword>
<name>A0A1L9P5E8_ASPVE</name>
<dbReference type="PROSITE" id="PS51257">
    <property type="entry name" value="PROKAR_LIPOPROTEIN"/>
    <property type="match status" value="1"/>
</dbReference>
<gene>
    <name evidence="3" type="ORF">ASPVEDRAFT_23747</name>
</gene>
<feature type="region of interest" description="Disordered" evidence="1">
    <location>
        <begin position="340"/>
        <end position="364"/>
    </location>
</feature>
<feature type="transmembrane region" description="Helical" evidence="2">
    <location>
        <begin position="98"/>
        <end position="126"/>
    </location>
</feature>
<dbReference type="Proteomes" id="UP000184073">
    <property type="component" value="Unassembled WGS sequence"/>
</dbReference>
<feature type="transmembrane region" description="Helical" evidence="2">
    <location>
        <begin position="194"/>
        <end position="216"/>
    </location>
</feature>
<feature type="region of interest" description="Disordered" evidence="1">
    <location>
        <begin position="304"/>
        <end position="324"/>
    </location>
</feature>
<evidence type="ECO:0000256" key="1">
    <source>
        <dbReference type="SAM" id="MobiDB-lite"/>
    </source>
</evidence>
<dbReference type="VEuPathDB" id="FungiDB:ASPVEDRAFT_23747"/>
<proteinExistence type="predicted"/>
<dbReference type="GeneID" id="63725095"/>
<keyword evidence="2" id="KW-0472">Membrane</keyword>
<feature type="transmembrane region" description="Helical" evidence="2">
    <location>
        <begin position="147"/>
        <end position="169"/>
    </location>
</feature>
<feature type="transmembrane region" description="Helical" evidence="2">
    <location>
        <begin position="63"/>
        <end position="86"/>
    </location>
</feature>
<dbReference type="AlphaFoldDB" id="A0A1L9P5E8"/>
<keyword evidence="2" id="KW-1133">Transmembrane helix</keyword>
<evidence type="ECO:0000256" key="2">
    <source>
        <dbReference type="SAM" id="Phobius"/>
    </source>
</evidence>
<keyword evidence="4" id="KW-1185">Reference proteome</keyword>
<accession>A0A1L9P5E8</accession>
<dbReference type="EMBL" id="KV878125">
    <property type="protein sequence ID" value="OJI96755.1"/>
    <property type="molecule type" value="Genomic_DNA"/>
</dbReference>